<keyword evidence="2" id="KW-1133">Transmembrane helix</keyword>
<organism evidence="3 4">
    <name type="scientific">Extremus antarcticus</name>
    <dbReference type="NCBI Taxonomy" id="702011"/>
    <lineage>
        <taxon>Eukaryota</taxon>
        <taxon>Fungi</taxon>
        <taxon>Dikarya</taxon>
        <taxon>Ascomycota</taxon>
        <taxon>Pezizomycotina</taxon>
        <taxon>Dothideomycetes</taxon>
        <taxon>Dothideomycetidae</taxon>
        <taxon>Mycosphaerellales</taxon>
        <taxon>Extremaceae</taxon>
        <taxon>Extremus</taxon>
    </lineage>
</organism>
<reference evidence="3" key="1">
    <citation type="submission" date="2023-04" db="EMBL/GenBank/DDBJ databases">
        <title>Black Yeasts Isolated from many extreme environments.</title>
        <authorList>
            <person name="Coleine C."/>
            <person name="Stajich J.E."/>
            <person name="Selbmann L."/>
        </authorList>
    </citation>
    <scope>NUCLEOTIDE SEQUENCE</scope>
    <source>
        <strain evidence="3">CCFEE 5312</strain>
    </source>
</reference>
<feature type="compositionally biased region" description="Basic and acidic residues" evidence="1">
    <location>
        <begin position="171"/>
        <end position="183"/>
    </location>
</feature>
<name>A0AAJ0G950_9PEZI</name>
<feature type="region of interest" description="Disordered" evidence="1">
    <location>
        <begin position="62"/>
        <end position="88"/>
    </location>
</feature>
<evidence type="ECO:0000256" key="1">
    <source>
        <dbReference type="SAM" id="MobiDB-lite"/>
    </source>
</evidence>
<comment type="caution">
    <text evidence="3">The sequence shown here is derived from an EMBL/GenBank/DDBJ whole genome shotgun (WGS) entry which is preliminary data.</text>
</comment>
<evidence type="ECO:0000313" key="3">
    <source>
        <dbReference type="EMBL" id="KAK3053018.1"/>
    </source>
</evidence>
<feature type="transmembrane region" description="Helical" evidence="2">
    <location>
        <begin position="99"/>
        <end position="122"/>
    </location>
</feature>
<keyword evidence="2" id="KW-0472">Membrane</keyword>
<keyword evidence="2" id="KW-0812">Transmembrane</keyword>
<feature type="compositionally biased region" description="Basic and acidic residues" evidence="1">
    <location>
        <begin position="130"/>
        <end position="140"/>
    </location>
</feature>
<protein>
    <recommendedName>
        <fullName evidence="5">Mid2 domain-containing protein</fullName>
    </recommendedName>
</protein>
<evidence type="ECO:0000256" key="2">
    <source>
        <dbReference type="SAM" id="Phobius"/>
    </source>
</evidence>
<accession>A0AAJ0G950</accession>
<sequence>MEPDPSTFGAALVTCNGYTAPSIFACVGGTDFILRDVVVGGQSSAALTISPTSTLNLVQDAQNTGVSTPSTSSSTTGPKISSGIPAPTAPRRAYSAASLAGAVAGTGVPLLLALLGAIFIILRQRKELRQRQRSQPDHMDGAPVSYGDGQGHYPPLMQKQGTAHTPPVEAYAEREPVELGGHK</sequence>
<evidence type="ECO:0000313" key="4">
    <source>
        <dbReference type="Proteomes" id="UP001271007"/>
    </source>
</evidence>
<gene>
    <name evidence="3" type="ORF">LTR09_006082</name>
</gene>
<dbReference type="EMBL" id="JAWDJX010000018">
    <property type="protein sequence ID" value="KAK3053018.1"/>
    <property type="molecule type" value="Genomic_DNA"/>
</dbReference>
<evidence type="ECO:0008006" key="5">
    <source>
        <dbReference type="Google" id="ProtNLM"/>
    </source>
</evidence>
<feature type="compositionally biased region" description="Low complexity" evidence="1">
    <location>
        <begin position="67"/>
        <end position="84"/>
    </location>
</feature>
<keyword evidence="4" id="KW-1185">Reference proteome</keyword>
<dbReference type="AlphaFoldDB" id="A0AAJ0G950"/>
<feature type="region of interest" description="Disordered" evidence="1">
    <location>
        <begin position="130"/>
        <end position="183"/>
    </location>
</feature>
<dbReference type="Proteomes" id="UP001271007">
    <property type="component" value="Unassembled WGS sequence"/>
</dbReference>
<proteinExistence type="predicted"/>